<dbReference type="Pfam" id="PF00651">
    <property type="entry name" value="BTB"/>
    <property type="match status" value="1"/>
</dbReference>
<protein>
    <recommendedName>
        <fullName evidence="1">BTB domain-containing protein</fullName>
    </recommendedName>
</protein>
<comment type="caution">
    <text evidence="2">The sequence shown here is derived from an EMBL/GenBank/DDBJ whole genome shotgun (WGS) entry which is preliminary data.</text>
</comment>
<feature type="domain" description="BTB" evidence="1">
    <location>
        <begin position="169"/>
        <end position="236"/>
    </location>
</feature>
<dbReference type="AlphaFoldDB" id="A0AAV2BR05"/>
<evidence type="ECO:0000259" key="1">
    <source>
        <dbReference type="PROSITE" id="PS50097"/>
    </source>
</evidence>
<gene>
    <name evidence="2" type="ORF">LARSCL_LOCUS20809</name>
</gene>
<dbReference type="Proteomes" id="UP001497382">
    <property type="component" value="Unassembled WGS sequence"/>
</dbReference>
<accession>A0AAV2BR05</accession>
<dbReference type="InterPro" id="IPR000210">
    <property type="entry name" value="BTB/POZ_dom"/>
</dbReference>
<dbReference type="Gene3D" id="3.30.710.10">
    <property type="entry name" value="Potassium Channel Kv1.1, Chain A"/>
    <property type="match status" value="1"/>
</dbReference>
<dbReference type="PANTHER" id="PTHR24413">
    <property type="entry name" value="SPECKLE-TYPE POZ PROTEIN"/>
    <property type="match status" value="1"/>
</dbReference>
<organism evidence="2 3">
    <name type="scientific">Larinioides sclopetarius</name>
    <dbReference type="NCBI Taxonomy" id="280406"/>
    <lineage>
        <taxon>Eukaryota</taxon>
        <taxon>Metazoa</taxon>
        <taxon>Ecdysozoa</taxon>
        <taxon>Arthropoda</taxon>
        <taxon>Chelicerata</taxon>
        <taxon>Arachnida</taxon>
        <taxon>Araneae</taxon>
        <taxon>Araneomorphae</taxon>
        <taxon>Entelegynae</taxon>
        <taxon>Araneoidea</taxon>
        <taxon>Araneidae</taxon>
        <taxon>Larinioides</taxon>
    </lineage>
</organism>
<dbReference type="CDD" id="cd18186">
    <property type="entry name" value="BTB_POZ_ZBTB_KLHL-like"/>
    <property type="match status" value="1"/>
</dbReference>
<sequence length="311" mass="36010">MTFETKHVDSEHFSFYTCELFLFTSRWKKKPYAGNSELCKLLNPNKKWTFLGYNFCNIIYHTKRDILTLQLEITYTPAVVEENIEYECQKSSSSDQGIETCLNTSDPENVHLSTLNYLQASDDADKPFVTQENSSAYEENCFDASSMGHVLSTSLKQDLTTLHGDQLFCDTKLQTDTETFPAHRCVLSARSPVFKKMFTTDMKEKAGESINIPDISSDTIRRMLQFLYTDCTGVLDLQSAKDLYIASDKYDIATLKQRCSFFMKKNLCSSNVCEILVLADMHQDKDCDISYYYYFTLIKFCFENYFLFFKI</sequence>
<keyword evidence="3" id="KW-1185">Reference proteome</keyword>
<dbReference type="InterPro" id="IPR011333">
    <property type="entry name" value="SKP1/BTB/POZ_sf"/>
</dbReference>
<dbReference type="PROSITE" id="PS50097">
    <property type="entry name" value="BTB"/>
    <property type="match status" value="1"/>
</dbReference>
<reference evidence="2 3" key="1">
    <citation type="submission" date="2024-04" db="EMBL/GenBank/DDBJ databases">
        <authorList>
            <person name="Rising A."/>
            <person name="Reimegard J."/>
            <person name="Sonavane S."/>
            <person name="Akerstrom W."/>
            <person name="Nylinder S."/>
            <person name="Hedman E."/>
            <person name="Kallberg Y."/>
        </authorList>
    </citation>
    <scope>NUCLEOTIDE SEQUENCE [LARGE SCALE GENOMIC DNA]</scope>
</reference>
<dbReference type="SMART" id="SM00225">
    <property type="entry name" value="BTB"/>
    <property type="match status" value="1"/>
</dbReference>
<name>A0AAV2BR05_9ARAC</name>
<evidence type="ECO:0000313" key="3">
    <source>
        <dbReference type="Proteomes" id="UP001497382"/>
    </source>
</evidence>
<dbReference type="SUPFAM" id="SSF54695">
    <property type="entry name" value="POZ domain"/>
    <property type="match status" value="1"/>
</dbReference>
<evidence type="ECO:0000313" key="2">
    <source>
        <dbReference type="EMBL" id="CAL1298355.1"/>
    </source>
</evidence>
<proteinExistence type="predicted"/>
<dbReference type="EMBL" id="CAXIEN010000459">
    <property type="protein sequence ID" value="CAL1298355.1"/>
    <property type="molecule type" value="Genomic_DNA"/>
</dbReference>